<keyword evidence="3" id="KW-0677">Repeat</keyword>
<dbReference type="CDD" id="cd16321">
    <property type="entry name" value="MraZ_C"/>
    <property type="match status" value="1"/>
</dbReference>
<dbReference type="PROSITE" id="PS51740">
    <property type="entry name" value="SPOVT_ABRB"/>
    <property type="match status" value="2"/>
</dbReference>
<comment type="similarity">
    <text evidence="7">Belongs to the MraZ family.</text>
</comment>
<evidence type="ECO:0000259" key="8">
    <source>
        <dbReference type="PROSITE" id="PS51740"/>
    </source>
</evidence>
<dbReference type="NCBIfam" id="TIGR00242">
    <property type="entry name" value="division/cell wall cluster transcriptional repressor MraZ"/>
    <property type="match status" value="1"/>
</dbReference>
<dbReference type="InterPro" id="IPR038619">
    <property type="entry name" value="MraZ_sf"/>
</dbReference>
<comment type="subcellular location">
    <subcellularLocation>
        <location evidence="7">Cytoplasm</location>
        <location evidence="7">Nucleoid</location>
    </subcellularLocation>
</comment>
<dbReference type="InterPro" id="IPR003444">
    <property type="entry name" value="MraZ"/>
</dbReference>
<dbReference type="InterPro" id="IPR007159">
    <property type="entry name" value="SpoVT-AbrB_dom"/>
</dbReference>
<dbReference type="PANTHER" id="PTHR34701">
    <property type="entry name" value="TRANSCRIPTIONAL REGULATOR MRAZ"/>
    <property type="match status" value="1"/>
</dbReference>
<dbReference type="eggNOG" id="COG2001">
    <property type="taxonomic scope" value="Bacteria"/>
</dbReference>
<keyword evidence="2 7" id="KW-0963">Cytoplasm</keyword>
<name>A0A097SSZ2_9BACT</name>
<dbReference type="HOGENOM" id="CLU_107907_0_2_14"/>
<dbReference type="GO" id="GO:0005737">
    <property type="term" value="C:cytoplasm"/>
    <property type="evidence" value="ECO:0007669"/>
    <property type="project" value="UniProtKB-UniRule"/>
</dbReference>
<dbReference type="AlphaFoldDB" id="A0A097SSZ2"/>
<dbReference type="Gene3D" id="3.40.1550.20">
    <property type="entry name" value="Transcriptional regulator MraZ domain"/>
    <property type="match status" value="1"/>
</dbReference>
<dbReference type="SUPFAM" id="SSF89447">
    <property type="entry name" value="AbrB/MazE/MraZ-like"/>
    <property type="match status" value="1"/>
</dbReference>
<keyword evidence="5 7" id="KW-0238">DNA-binding</keyword>
<dbReference type="STRING" id="1318617.MGM1_3350"/>
<feature type="domain" description="SpoVT-AbrB" evidence="8">
    <location>
        <begin position="76"/>
        <end position="119"/>
    </location>
</feature>
<dbReference type="GO" id="GO:0000976">
    <property type="term" value="F:transcription cis-regulatory region binding"/>
    <property type="evidence" value="ECO:0007669"/>
    <property type="project" value="TreeGrafter"/>
</dbReference>
<dbReference type="CDD" id="cd16320">
    <property type="entry name" value="MraZ_N"/>
    <property type="match status" value="1"/>
</dbReference>
<evidence type="ECO:0000256" key="4">
    <source>
        <dbReference type="ARBA" id="ARBA00023015"/>
    </source>
</evidence>
<dbReference type="Pfam" id="PF02381">
    <property type="entry name" value="MraZ"/>
    <property type="match status" value="2"/>
</dbReference>
<dbReference type="InterPro" id="IPR035642">
    <property type="entry name" value="MraZ_N"/>
</dbReference>
<evidence type="ECO:0000313" key="10">
    <source>
        <dbReference type="Proteomes" id="UP000030066"/>
    </source>
</evidence>
<dbReference type="KEGG" id="mgj:MGM1_3350"/>
<dbReference type="EMBL" id="CP007711">
    <property type="protein sequence ID" value="AIV03707.1"/>
    <property type="molecule type" value="Genomic_DNA"/>
</dbReference>
<gene>
    <name evidence="7 9" type="primary">mraZ</name>
    <name evidence="9" type="ORF">MGM1_3350</name>
</gene>
<evidence type="ECO:0000256" key="7">
    <source>
        <dbReference type="HAMAP-Rule" id="MF_01008"/>
    </source>
</evidence>
<evidence type="ECO:0000313" key="9">
    <source>
        <dbReference type="EMBL" id="AIV03707.1"/>
    </source>
</evidence>
<keyword evidence="9" id="KW-0132">Cell division</keyword>
<dbReference type="GO" id="GO:0009295">
    <property type="term" value="C:nucleoid"/>
    <property type="evidence" value="ECO:0007669"/>
    <property type="project" value="UniProtKB-SubCell"/>
</dbReference>
<evidence type="ECO:0000256" key="5">
    <source>
        <dbReference type="ARBA" id="ARBA00023125"/>
    </source>
</evidence>
<feature type="domain" description="SpoVT-AbrB" evidence="8">
    <location>
        <begin position="5"/>
        <end position="47"/>
    </location>
</feature>
<dbReference type="GO" id="GO:0003700">
    <property type="term" value="F:DNA-binding transcription factor activity"/>
    <property type="evidence" value="ECO:0007669"/>
    <property type="project" value="UniProtKB-UniRule"/>
</dbReference>
<reference evidence="9 10" key="1">
    <citation type="journal article" date="2014" name="PLoS ONE">
        <title>An emerging Mycoplasma associated with trichomoniasis, vaginal infection and disease.</title>
        <authorList>
            <consortium name="Vaginal Microbiome Consortium"/>
            <person name="Fettweis J.M."/>
            <person name="Serrano M.G."/>
            <person name="Huang B."/>
            <person name="Brooks J.P."/>
            <person name="Glascock A.L."/>
            <person name="Sheth N.U."/>
            <person name="Strauss J.F.III."/>
            <person name="Jefferson K.K."/>
            <person name="Buck G.A."/>
        </authorList>
    </citation>
    <scope>NUCLEOTIDE SEQUENCE [LARGE SCALE GENOMIC DNA]</scope>
    <source>
        <strain evidence="9 10">VCU_M1</strain>
    </source>
</reference>
<evidence type="ECO:0000256" key="6">
    <source>
        <dbReference type="ARBA" id="ARBA00023163"/>
    </source>
</evidence>
<dbReference type="GO" id="GO:2000143">
    <property type="term" value="P:negative regulation of DNA-templated transcription initiation"/>
    <property type="evidence" value="ECO:0007669"/>
    <property type="project" value="TreeGrafter"/>
</dbReference>
<dbReference type="PANTHER" id="PTHR34701:SF1">
    <property type="entry name" value="TRANSCRIPTIONAL REGULATOR MRAZ"/>
    <property type="match status" value="1"/>
</dbReference>
<accession>A0A097SSZ2</accession>
<dbReference type="GO" id="GO:0051301">
    <property type="term" value="P:cell division"/>
    <property type="evidence" value="ECO:0007669"/>
    <property type="project" value="UniProtKB-KW"/>
</dbReference>
<dbReference type="HAMAP" id="MF_01008">
    <property type="entry name" value="MraZ"/>
    <property type="match status" value="1"/>
</dbReference>
<evidence type="ECO:0000256" key="1">
    <source>
        <dbReference type="ARBA" id="ARBA00013860"/>
    </source>
</evidence>
<keyword evidence="10" id="KW-1185">Reference proteome</keyword>
<sequence length="144" mass="16522">MFLGTFKHKLDSKKRLMLPSKIASKLSVDVVISKGFDGCLELRSAEAFNTYANKLMSYSSNKRESRILVRQLLANAIDLRTDKVNRILIPDTLLAETNIKNDVVIIGLGDKLEIWDETTYNQFKTETDKTYIDIADKIDDHYEF</sequence>
<dbReference type="InterPro" id="IPR020603">
    <property type="entry name" value="MraZ_dom"/>
</dbReference>
<comment type="subunit">
    <text evidence="7">Forms oligomers.</text>
</comment>
<keyword evidence="4 7" id="KW-0805">Transcription regulation</keyword>
<keyword evidence="9" id="KW-0131">Cell cycle</keyword>
<evidence type="ECO:0000256" key="3">
    <source>
        <dbReference type="ARBA" id="ARBA00022737"/>
    </source>
</evidence>
<organism evidence="9 10">
    <name type="scientific">Candidatus Malacoplasma girerdii</name>
    <dbReference type="NCBI Taxonomy" id="1318617"/>
    <lineage>
        <taxon>Bacteria</taxon>
        <taxon>Bacillati</taxon>
        <taxon>Mycoplasmatota</taxon>
        <taxon>Mycoplasmoidales</taxon>
        <taxon>Mycoplasmoidaceae</taxon>
        <taxon>Malacoplasma</taxon>
    </lineage>
</organism>
<dbReference type="Proteomes" id="UP000030066">
    <property type="component" value="Chromosome"/>
</dbReference>
<dbReference type="InterPro" id="IPR037914">
    <property type="entry name" value="SpoVT-AbrB_sf"/>
</dbReference>
<evidence type="ECO:0000256" key="2">
    <source>
        <dbReference type="ARBA" id="ARBA00022490"/>
    </source>
</evidence>
<protein>
    <recommendedName>
        <fullName evidence="1 7">Transcriptional regulator MraZ</fullName>
    </recommendedName>
</protein>
<proteinExistence type="inferred from homology"/>
<keyword evidence="6 7" id="KW-0804">Transcription</keyword>
<dbReference type="InterPro" id="IPR035644">
    <property type="entry name" value="MraZ_C"/>
</dbReference>